<evidence type="ECO:0000256" key="2">
    <source>
        <dbReference type="SAM" id="SignalP"/>
    </source>
</evidence>
<organism evidence="3 4">
    <name type="scientific">Babesia divergens</name>
    <dbReference type="NCBI Taxonomy" id="32595"/>
    <lineage>
        <taxon>Eukaryota</taxon>
        <taxon>Sar</taxon>
        <taxon>Alveolata</taxon>
        <taxon>Apicomplexa</taxon>
        <taxon>Aconoidasida</taxon>
        <taxon>Piroplasmida</taxon>
        <taxon>Babesiidae</taxon>
        <taxon>Babesia</taxon>
    </lineage>
</organism>
<feature type="compositionally biased region" description="Basic and acidic residues" evidence="1">
    <location>
        <begin position="371"/>
        <end position="396"/>
    </location>
</feature>
<keyword evidence="4" id="KW-1185">Reference proteome</keyword>
<dbReference type="Proteomes" id="UP001195914">
    <property type="component" value="Unassembled WGS sequence"/>
</dbReference>
<feature type="region of interest" description="Disordered" evidence="1">
    <location>
        <begin position="338"/>
        <end position="396"/>
    </location>
</feature>
<feature type="region of interest" description="Disordered" evidence="1">
    <location>
        <begin position="110"/>
        <end position="133"/>
    </location>
</feature>
<dbReference type="AlphaFoldDB" id="A0AAD9G7S9"/>
<proteinExistence type="predicted"/>
<reference evidence="3" key="2">
    <citation type="submission" date="2021-05" db="EMBL/GenBank/DDBJ databases">
        <authorList>
            <person name="Pain A."/>
        </authorList>
    </citation>
    <scope>NUCLEOTIDE SEQUENCE</scope>
    <source>
        <strain evidence="3">1802A</strain>
    </source>
</reference>
<name>A0AAD9G7S9_BABDI</name>
<feature type="compositionally biased region" description="Polar residues" evidence="1">
    <location>
        <begin position="224"/>
        <end position="240"/>
    </location>
</feature>
<feature type="compositionally biased region" description="Polar residues" evidence="1">
    <location>
        <begin position="112"/>
        <end position="121"/>
    </location>
</feature>
<feature type="chain" id="PRO_5042044378" evidence="2">
    <location>
        <begin position="18"/>
        <end position="769"/>
    </location>
</feature>
<evidence type="ECO:0000256" key="1">
    <source>
        <dbReference type="SAM" id="MobiDB-lite"/>
    </source>
</evidence>
<feature type="compositionally biased region" description="Polar residues" evidence="1">
    <location>
        <begin position="361"/>
        <end position="370"/>
    </location>
</feature>
<feature type="signal peptide" evidence="2">
    <location>
        <begin position="1"/>
        <end position="17"/>
    </location>
</feature>
<feature type="compositionally biased region" description="Basic and acidic residues" evidence="1">
    <location>
        <begin position="338"/>
        <end position="352"/>
    </location>
</feature>
<protein>
    <submittedName>
        <fullName evidence="3">Secreted antigen 1</fullName>
    </submittedName>
</protein>
<dbReference type="EMBL" id="JAHBMH010000073">
    <property type="protein sequence ID" value="KAK1933387.1"/>
    <property type="molecule type" value="Genomic_DNA"/>
</dbReference>
<accession>A0AAD9G7S9</accession>
<gene>
    <name evidence="3" type="ORF">X943_003431</name>
</gene>
<sequence>MQFLPVLTFFATRWLLGCFFDETTVYIDEESLYDQIIEQHSQNALSFLSEPWKDSSLTAAVFFLEEFCREAKGGKFNTNPNFGNYGSIMDMCIASSDHLKVLTKNLLPRNALNPSSKGNENQDNEEAPSNPFNGTLKAEDFEVYVNWLITNGADITKSLSQMSSGSLRLTEQNLQDAKSDPTRKYDFEFKDQCWRNSDGMCNLSDSTKQLIGDLQTVVCLKTTPNGSSDEGGMSSENAVESSVKPKTKHEELMLKVVEQRQDAIDKLIASKVQYPGSDLSRFLGIRVDGDALDRDALKKVDHRIDIYLDGLGINSEEVRRKTKDMIKKALQYRDHLLHDQESPMESAHEKSPTDYPGFTGNPETAESTQNIKDHSEKASTESSKQPEKHLKDLLSSEEPSSLKDLLDFVGMLTESGIAHEVRVKVHENVRKYLNTNRIPGKSFKKNLKGVFEKLYKLREALLQDPTDYGKYSGLTKDSVTPEECANALINWLPILHSELYHLYFQTGADGTWGSSKLRASPTRGDIHKWLTDSNASCVQRGFKKDDIHNVEDIIDIAANTGLDPYAGGPLSYAQIGLFLHRKKFHHSNLASVVLFIDEFCRVVTRYLFIGRSRTYNTTKGYNALRDVCIKLSEDLAPLTGGVLNALYDQREDNTQVTKNPYRDALRNYQFDDYSNWLQLHMADIVTLLNQMLSESSEWTMEGLNQNTSTGPFKYGFVFKDKNWSGTISKELQPVIETLTNSDSGSLDALRNCLSMPHSSTSRVSGTTAF</sequence>
<reference evidence="3" key="1">
    <citation type="journal article" date="2014" name="Nucleic Acids Res.">
        <title>The evolutionary dynamics of variant antigen genes in Babesia reveal a history of genomic innovation underlying host-parasite interaction.</title>
        <authorList>
            <person name="Jackson A.P."/>
            <person name="Otto T.D."/>
            <person name="Darby A."/>
            <person name="Ramaprasad A."/>
            <person name="Xia D."/>
            <person name="Echaide I.E."/>
            <person name="Farber M."/>
            <person name="Gahlot S."/>
            <person name="Gamble J."/>
            <person name="Gupta D."/>
            <person name="Gupta Y."/>
            <person name="Jackson L."/>
            <person name="Malandrin L."/>
            <person name="Malas T.B."/>
            <person name="Moussa E."/>
            <person name="Nair M."/>
            <person name="Reid A.J."/>
            <person name="Sanders M."/>
            <person name="Sharma J."/>
            <person name="Tracey A."/>
            <person name="Quail M.A."/>
            <person name="Weir W."/>
            <person name="Wastling J.M."/>
            <person name="Hall N."/>
            <person name="Willadsen P."/>
            <person name="Lingelbach K."/>
            <person name="Shiels B."/>
            <person name="Tait A."/>
            <person name="Berriman M."/>
            <person name="Allred D.R."/>
            <person name="Pain A."/>
        </authorList>
    </citation>
    <scope>NUCLEOTIDE SEQUENCE</scope>
    <source>
        <strain evidence="3">1802A</strain>
    </source>
</reference>
<evidence type="ECO:0000313" key="4">
    <source>
        <dbReference type="Proteomes" id="UP001195914"/>
    </source>
</evidence>
<feature type="region of interest" description="Disordered" evidence="1">
    <location>
        <begin position="224"/>
        <end position="245"/>
    </location>
</feature>
<evidence type="ECO:0000313" key="3">
    <source>
        <dbReference type="EMBL" id="KAK1933387.1"/>
    </source>
</evidence>
<comment type="caution">
    <text evidence="3">The sequence shown here is derived from an EMBL/GenBank/DDBJ whole genome shotgun (WGS) entry which is preliminary data.</text>
</comment>
<keyword evidence="2" id="KW-0732">Signal</keyword>